<organism evidence="1 2">
    <name type="scientific">Microbulbifer spongiae</name>
    <dbReference type="NCBI Taxonomy" id="2944933"/>
    <lineage>
        <taxon>Bacteria</taxon>
        <taxon>Pseudomonadati</taxon>
        <taxon>Pseudomonadota</taxon>
        <taxon>Gammaproteobacteria</taxon>
        <taxon>Cellvibrionales</taxon>
        <taxon>Microbulbiferaceae</taxon>
        <taxon>Microbulbifer</taxon>
    </lineage>
</organism>
<dbReference type="InterPro" id="IPR009883">
    <property type="entry name" value="YgfX"/>
</dbReference>
<evidence type="ECO:0008006" key="3">
    <source>
        <dbReference type="Google" id="ProtNLM"/>
    </source>
</evidence>
<proteinExistence type="predicted"/>
<dbReference type="EMBL" id="CP098023">
    <property type="protein sequence ID" value="WKD50896.1"/>
    <property type="molecule type" value="Genomic_DNA"/>
</dbReference>
<reference evidence="1 2" key="1">
    <citation type="submission" date="2022-05" db="EMBL/GenBank/DDBJ databases">
        <title>Microbulbifer sp. nov., isolated from sponge.</title>
        <authorList>
            <person name="Gao L."/>
        </authorList>
    </citation>
    <scope>NUCLEOTIDE SEQUENCE [LARGE SCALE GENOMIC DNA]</scope>
    <source>
        <strain evidence="1 2">MI-G</strain>
    </source>
</reference>
<dbReference type="Pfam" id="PF07254">
    <property type="entry name" value="Cpta_toxin"/>
    <property type="match status" value="1"/>
</dbReference>
<name>A0ABY9EFT9_9GAMM</name>
<dbReference type="Proteomes" id="UP001321520">
    <property type="component" value="Chromosome"/>
</dbReference>
<protein>
    <recommendedName>
        <fullName evidence="3">TNase-like domain-containing protein</fullName>
    </recommendedName>
</protein>
<evidence type="ECO:0000313" key="2">
    <source>
        <dbReference type="Proteomes" id="UP001321520"/>
    </source>
</evidence>
<gene>
    <name evidence="1" type="ORF">M8T91_05580</name>
</gene>
<accession>A0ABY9EFT9</accession>
<keyword evidence="2" id="KW-1185">Reference proteome</keyword>
<sequence length="91" mass="11338">MPWVCLYVAWEKRRLERMTGRLSTRERRWYWRARGEEVREFGLCGELVLWRWLLVINGRDWYGRRVCLVLARDALHADDWRRLQVALRYSR</sequence>
<evidence type="ECO:0000313" key="1">
    <source>
        <dbReference type="EMBL" id="WKD50896.1"/>
    </source>
</evidence>